<sequence length="111" mass="12241">MQASLKVTPSLLVLDLGEVRRLVTQDGPRLARYVAVMRAARPGCLRTGRGSGHAHLMRAGLPPGETLLYTLPEDPLNFEQEGNTLRLTGLRVYLAGPPEFVETPFYAWVEP</sequence>
<keyword evidence="2" id="KW-1185">Reference proteome</keyword>
<dbReference type="Proteomes" id="UP000265800">
    <property type="component" value="Unassembled WGS sequence"/>
</dbReference>
<dbReference type="EMBL" id="QWKZ01000020">
    <property type="protein sequence ID" value="RIH87596.1"/>
    <property type="molecule type" value="Genomic_DNA"/>
</dbReference>
<dbReference type="RefSeq" id="WP_119359573.1">
    <property type="nucleotide sequence ID" value="NZ_QWKZ01000020.1"/>
</dbReference>
<name>A0A399EVY0_9DEIN</name>
<dbReference type="OrthoDB" id="32486at2"/>
<protein>
    <submittedName>
        <fullName evidence="1">Uncharacterized protein</fullName>
    </submittedName>
</protein>
<accession>A0A399EVY0</accession>
<evidence type="ECO:0000313" key="2">
    <source>
        <dbReference type="Proteomes" id="UP000265800"/>
    </source>
</evidence>
<comment type="caution">
    <text evidence="1">The sequence shown here is derived from an EMBL/GenBank/DDBJ whole genome shotgun (WGS) entry which is preliminary data.</text>
</comment>
<proteinExistence type="predicted"/>
<gene>
    <name evidence="1" type="ORF">Mlute_00905</name>
</gene>
<dbReference type="AlphaFoldDB" id="A0A399EVY0"/>
<reference evidence="1 2" key="1">
    <citation type="submission" date="2018-08" db="EMBL/GenBank/DDBJ databases">
        <title>Meiothermus luteus KCTC 52599 genome sequencing project.</title>
        <authorList>
            <person name="Da Costa M.S."/>
            <person name="Albuquerque L."/>
            <person name="Raposo P."/>
            <person name="Froufe H.J.C."/>
            <person name="Barroso C.S."/>
            <person name="Egas C."/>
        </authorList>
    </citation>
    <scope>NUCLEOTIDE SEQUENCE [LARGE SCALE GENOMIC DNA]</scope>
    <source>
        <strain evidence="1 2">KCTC 52599</strain>
    </source>
</reference>
<evidence type="ECO:0000313" key="1">
    <source>
        <dbReference type="EMBL" id="RIH87596.1"/>
    </source>
</evidence>
<organism evidence="1 2">
    <name type="scientific">Meiothermus luteus</name>
    <dbReference type="NCBI Taxonomy" id="2026184"/>
    <lineage>
        <taxon>Bacteria</taxon>
        <taxon>Thermotogati</taxon>
        <taxon>Deinococcota</taxon>
        <taxon>Deinococci</taxon>
        <taxon>Thermales</taxon>
        <taxon>Thermaceae</taxon>
        <taxon>Meiothermus</taxon>
    </lineage>
</organism>